<proteinExistence type="predicted"/>
<dbReference type="EMBL" id="PQ015379">
    <property type="protein sequence ID" value="XDJ15163.1"/>
    <property type="molecule type" value="Genomic_DNA"/>
</dbReference>
<evidence type="ECO:0008006" key="2">
    <source>
        <dbReference type="Google" id="ProtNLM"/>
    </source>
</evidence>
<name>A0AB39CDT5_9VIRU</name>
<evidence type="ECO:0000313" key="1">
    <source>
        <dbReference type="EMBL" id="XDJ15163.1"/>
    </source>
</evidence>
<reference evidence="1" key="1">
    <citation type="submission" date="2024-07" db="EMBL/GenBank/DDBJ databases">
        <authorList>
            <person name="Bringhurst R.M."/>
            <person name="Homer T.E."/>
        </authorList>
    </citation>
    <scope>NUCLEOTIDE SEQUENCE</scope>
</reference>
<sequence length="208" mass="23416">MLEVSIFDRPFVNACRAIADGLCLYDNSLYYFANGLAIGFKEKRPYTVPTDQGYWVPSGTRSKGSMVVRAELEKVNAQYTLLNYVRNNFDHYVESVMLSGDTGDIWKHVRVLVANDRVYIQFPEIRGRIHLKDKTVRLKTPMPPMPITVMPELVEKLLGICEAAELPLDFDPMVVIANAYRGTCGTGQHVAAHGYAMVLLLQNKIEGM</sequence>
<protein>
    <recommendedName>
        <fullName evidence="2">Virion structural protein</fullName>
    </recommendedName>
</protein>
<accession>A0AB39CDT5</accession>
<organism evidence="1">
    <name type="scientific">Pseudomonas phage HRDY3</name>
    <dbReference type="NCBI Taxonomy" id="3236930"/>
    <lineage>
        <taxon>Viruses</taxon>
    </lineage>
</organism>